<dbReference type="PANTHER" id="PTHR30441:SF9">
    <property type="entry name" value="ASMA FAMILY PROTEIN YHJG"/>
    <property type="match status" value="1"/>
</dbReference>
<dbReference type="PANTHER" id="PTHR30441">
    <property type="entry name" value="DUF748 DOMAIN-CONTAINING PROTEIN"/>
    <property type="match status" value="1"/>
</dbReference>
<dbReference type="RefSeq" id="WP_038253740.1">
    <property type="nucleotide sequence ID" value="NZ_UAVL01000018.1"/>
</dbReference>
<name>A0AB38FYU9_9ENTR</name>
<feature type="domain" description="AsmA" evidence="1">
    <location>
        <begin position="1"/>
        <end position="576"/>
    </location>
</feature>
<dbReference type="GO" id="GO:0005886">
    <property type="term" value="C:plasma membrane"/>
    <property type="evidence" value="ECO:0007669"/>
    <property type="project" value="TreeGrafter"/>
</dbReference>
<sequence>MTRTRKAIALISGAILLLIVLFCIALATFDWNRLKPTINQKVSAELNRPFAIRGDLGVVWERQTGETGWRSWVPWPHVHADDIMLGNPPDLPPLTMVHLPRVEATLAPLSLLSKTLYLPWIKLVQPDVRLIRLSEKRNNWTFQLASADNHDTNAQPSAWSFRLDEVLFDRGKITIDDKVTRADVEILVDPLGKPLPFSEVTGSKEKGDGAKAGDYVFGLKAKGRYKGQPLSGSGKIGGMLALRSDGTPFPLQIDFRSGNTQVALTGTVNDPLNLGAINLRLKFSGDSLGQLYDLTGVLLPETPPFATDGHLVAKLDPEKGSTFHYRDFNGRIGDSDIHGSLTYTTGKPRPKLEGDLESRQLRLVDLGPLIGVNSGKGTKVSAVNKEPQPAGRVLPHERFETDKWNVMDADVRFKGRRIEHGSTLPISDLSTHLILSNGDLRLQPLKFGLAGGTISSNIHLEGDKKPMQGRAEIQARRLKLKELMPDVELMQKTLGEMNGDATLRGSGNSVAALLGSSNGNLKLLMNDGLVSRNLMEILGLNVGNFIIGQIFGDDEIRVNCAAANLDIANGVARPQIFAFDTENAIINVTGTASFASEQLDLTIDPESKGIRVITLRSPLYVRGSFKYPQAGVKVGPLIARGAVAAALATLVTPAAALLALISPSESDTNQCQSILSQMKK</sequence>
<dbReference type="EMBL" id="UAVL01000018">
    <property type="protein sequence ID" value="SQA64345.1"/>
    <property type="molecule type" value="Genomic_DNA"/>
</dbReference>
<dbReference type="InterPro" id="IPR052894">
    <property type="entry name" value="AsmA-related"/>
</dbReference>
<dbReference type="Pfam" id="PF05170">
    <property type="entry name" value="AsmA"/>
    <property type="match status" value="1"/>
</dbReference>
<organism evidence="2 3">
    <name type="scientific">Yokenella regensburgei</name>
    <dbReference type="NCBI Taxonomy" id="158877"/>
    <lineage>
        <taxon>Bacteria</taxon>
        <taxon>Pseudomonadati</taxon>
        <taxon>Pseudomonadota</taxon>
        <taxon>Gammaproteobacteria</taxon>
        <taxon>Enterobacterales</taxon>
        <taxon>Enterobacteriaceae</taxon>
        <taxon>Yokenella</taxon>
    </lineage>
</organism>
<evidence type="ECO:0000259" key="1">
    <source>
        <dbReference type="Pfam" id="PF05170"/>
    </source>
</evidence>
<comment type="caution">
    <text evidence="2">The sequence shown here is derived from an EMBL/GenBank/DDBJ whole genome shotgun (WGS) entry which is preliminary data.</text>
</comment>
<evidence type="ECO:0000313" key="2">
    <source>
        <dbReference type="EMBL" id="SQA64345.1"/>
    </source>
</evidence>
<protein>
    <submittedName>
        <fullName evidence="2">Assembly protein</fullName>
    </submittedName>
</protein>
<proteinExistence type="predicted"/>
<gene>
    <name evidence="2" type="ORF">NCTC11967_03445</name>
</gene>
<accession>A0AB38FYU9</accession>
<dbReference type="InterPro" id="IPR007844">
    <property type="entry name" value="AsmA"/>
</dbReference>
<dbReference type="Proteomes" id="UP000251313">
    <property type="component" value="Unassembled WGS sequence"/>
</dbReference>
<reference evidence="2 3" key="1">
    <citation type="submission" date="2018-06" db="EMBL/GenBank/DDBJ databases">
        <authorList>
            <consortium name="Pathogen Informatics"/>
            <person name="Doyle S."/>
        </authorList>
    </citation>
    <scope>NUCLEOTIDE SEQUENCE [LARGE SCALE GENOMIC DNA]</scope>
    <source>
        <strain evidence="2 3">NCTC11967</strain>
    </source>
</reference>
<dbReference type="AlphaFoldDB" id="A0AB38FYU9"/>
<evidence type="ECO:0000313" key="3">
    <source>
        <dbReference type="Proteomes" id="UP000251313"/>
    </source>
</evidence>
<dbReference type="GO" id="GO:0090313">
    <property type="term" value="P:regulation of protein targeting to membrane"/>
    <property type="evidence" value="ECO:0007669"/>
    <property type="project" value="TreeGrafter"/>
</dbReference>